<reference evidence="21" key="1">
    <citation type="journal article" date="2019" name="Ticks Tick Borne Dis.">
        <title>Argasid and ixodid systematics: Implications for soft tick evolution and systematics, with a new argasid species list.</title>
        <authorList>
            <person name="Mans B.J."/>
            <person name="Featherston J."/>
            <person name="Kvas M."/>
            <person name="Pillay K.A."/>
            <person name="de Klerk D.G."/>
            <person name="Pienaar R."/>
            <person name="de Castro M.H."/>
            <person name="Schwan T.G."/>
            <person name="Lopez J.E."/>
            <person name="Teel P."/>
            <person name="Perez de Leon A.A."/>
            <person name="Sonenshine D.E."/>
            <person name="Egekwu N.I."/>
            <person name="Bakkes D.K."/>
            <person name="Heyne H."/>
            <person name="Kanduma E.G."/>
            <person name="Nyangiwe N."/>
            <person name="Bouattour A."/>
            <person name="Latif A.A."/>
        </authorList>
    </citation>
    <scope>NUCLEOTIDE SEQUENCE</scope>
</reference>
<comment type="similarity">
    <text evidence="17">Belongs to the complex I subunit 5 family.</text>
</comment>
<evidence type="ECO:0000259" key="19">
    <source>
        <dbReference type="Pfam" id="PF00662"/>
    </source>
</evidence>
<dbReference type="Pfam" id="PF06455">
    <property type="entry name" value="NADH5_C"/>
    <property type="match status" value="1"/>
</dbReference>
<feature type="transmembrane region" description="Helical" evidence="17">
    <location>
        <begin position="147"/>
        <end position="165"/>
    </location>
</feature>
<protein>
    <recommendedName>
        <fullName evidence="4 17">NADH-ubiquinone oxidoreductase chain 5</fullName>
        <ecNumber evidence="3 17">7.1.1.2</ecNumber>
    </recommendedName>
</protein>
<evidence type="ECO:0000259" key="18">
    <source>
        <dbReference type="Pfam" id="PF00361"/>
    </source>
</evidence>
<dbReference type="GeneID" id="38345316"/>
<keyword evidence="9" id="KW-1278">Translocase</keyword>
<feature type="transmembrane region" description="Helical" evidence="17">
    <location>
        <begin position="262"/>
        <end position="281"/>
    </location>
</feature>
<dbReference type="PANTHER" id="PTHR42829:SF2">
    <property type="entry name" value="NADH-UBIQUINONE OXIDOREDUCTASE CHAIN 5"/>
    <property type="match status" value="1"/>
</dbReference>
<comment type="function">
    <text evidence="17">Core subunit of the mitochondrial membrane respiratory chain NADH dehydrogenase (Complex I) which catalyzes electron transfer from NADH through the respiratory chain, using ubiquinone as an electron acceptor. Essential for the catalytic activity and assembly of complex I.</text>
</comment>
<feature type="transmembrane region" description="Helical" evidence="17">
    <location>
        <begin position="414"/>
        <end position="434"/>
    </location>
</feature>
<dbReference type="GO" id="GO:0015990">
    <property type="term" value="P:electron transport coupled proton transport"/>
    <property type="evidence" value="ECO:0007669"/>
    <property type="project" value="TreeGrafter"/>
</dbReference>
<evidence type="ECO:0000256" key="4">
    <source>
        <dbReference type="ARBA" id="ARBA00021096"/>
    </source>
</evidence>
<feature type="transmembrane region" description="Helical" evidence="17">
    <location>
        <begin position="367"/>
        <end position="393"/>
    </location>
</feature>
<feature type="domain" description="NADH dehydrogenase subunit 5 C-terminal" evidence="20">
    <location>
        <begin position="383"/>
        <end position="550"/>
    </location>
</feature>
<evidence type="ECO:0000256" key="2">
    <source>
        <dbReference type="ARBA" id="ARBA00004448"/>
    </source>
</evidence>
<feature type="transmembrane region" description="Helical" evidence="17">
    <location>
        <begin position="44"/>
        <end position="72"/>
    </location>
</feature>
<dbReference type="EC" id="7.1.1.2" evidence="3 17"/>
<dbReference type="PANTHER" id="PTHR42829">
    <property type="entry name" value="NADH-UBIQUINONE OXIDOREDUCTASE CHAIN 5"/>
    <property type="match status" value="1"/>
</dbReference>
<evidence type="ECO:0000256" key="17">
    <source>
        <dbReference type="RuleBase" id="RU003404"/>
    </source>
</evidence>
<keyword evidence="8" id="KW-0999">Mitochondrion inner membrane</keyword>
<comment type="catalytic activity">
    <reaction evidence="16 17">
        <text>a ubiquinone + NADH + 5 H(+)(in) = a ubiquinol + NAD(+) + 4 H(+)(out)</text>
        <dbReference type="Rhea" id="RHEA:29091"/>
        <dbReference type="Rhea" id="RHEA-COMP:9565"/>
        <dbReference type="Rhea" id="RHEA-COMP:9566"/>
        <dbReference type="ChEBI" id="CHEBI:15378"/>
        <dbReference type="ChEBI" id="CHEBI:16389"/>
        <dbReference type="ChEBI" id="CHEBI:17976"/>
        <dbReference type="ChEBI" id="CHEBI:57540"/>
        <dbReference type="ChEBI" id="CHEBI:57945"/>
        <dbReference type="EC" id="7.1.1.2"/>
    </reaction>
</comment>
<keyword evidence="14 17" id="KW-0496">Mitochondrion</keyword>
<evidence type="ECO:0000256" key="6">
    <source>
        <dbReference type="ARBA" id="ARBA00022660"/>
    </source>
</evidence>
<feature type="transmembrane region" description="Helical" evidence="17">
    <location>
        <begin position="171"/>
        <end position="195"/>
    </location>
</feature>
<keyword evidence="11 17" id="KW-1133">Transmembrane helix</keyword>
<comment type="function">
    <text evidence="1">Core subunit of the mitochondrial membrane respiratory chain NADH dehydrogenase (Complex I) that is believed to belong to the minimal assembly required for catalysis. Complex I functions in the transfer of electrons from NADH to the respiratory chain. The immediate electron acceptor for the enzyme is believed to be ubiquinone.</text>
</comment>
<dbReference type="EMBL" id="MF818026">
    <property type="protein sequence ID" value="AYN50618.1"/>
    <property type="molecule type" value="Genomic_DNA"/>
</dbReference>
<feature type="transmembrane region" description="Helical" evidence="17">
    <location>
        <begin position="237"/>
        <end position="255"/>
    </location>
</feature>
<sequence>MFFKWGLMLVFMSFLWVGFGLNFLSDFKVFLVEYFLINLFNYEIKMFLLFDWMSLIFVGIVMFISGMVILYSYDYMYSEYTKNYFCYGVLLFVASMVMMIVSPNLMMILLGWDGLGLISYCLVIYYQNSKSDSAGMITVLSNRVGDVMILLSMVMLLQFGNLDFYTYKEVYLLGGLMILVAGLTSSAQIPFSAWLPAAMAAPTPVSSLVHSSTLVTAGVYLLIRFNLLFLIDFYSKFLLFLALLTMLMSGLGAIVEMDLKKIIALSTLSQLGLMMLILSMGAWDMSFFHLLTHAMFKAMLFLCAGCMIHMSLGNQDIRYMGVFYKAKPLVSFLFGLANMALFGLPFLSGFFSKDMVLEYIYEMEGNFIILLLVIFSTICTCVYSFRVLYYTVWKGISMVPSNNFPWSFWMEGPIALMGGLVIFMGFFMSWSFPFFEVVELQTHVKLINLLIIIMGCWVFFLKYFGKLLLMNFGLINDFFSSMWFLSKITSGCFIKSMIYGNFFLSNDNSWLEEMGPQGVFKLNLSLGKMMQWFQDNEFKNYIFFLIVVSFYLY</sequence>
<feature type="transmembrane region" description="Helical" evidence="17">
    <location>
        <begin position="7"/>
        <end position="24"/>
    </location>
</feature>
<feature type="transmembrane region" description="Helical" evidence="17">
    <location>
        <begin position="287"/>
        <end position="308"/>
    </location>
</feature>
<evidence type="ECO:0000256" key="5">
    <source>
        <dbReference type="ARBA" id="ARBA00022448"/>
    </source>
</evidence>
<dbReference type="GO" id="GO:0008137">
    <property type="term" value="F:NADH dehydrogenase (ubiquinone) activity"/>
    <property type="evidence" value="ECO:0007669"/>
    <property type="project" value="UniProtKB-EC"/>
</dbReference>
<dbReference type="CTD" id="4540"/>
<evidence type="ECO:0000256" key="1">
    <source>
        <dbReference type="ARBA" id="ARBA00003257"/>
    </source>
</evidence>
<feature type="domain" description="NADH-Ubiquinone oxidoreductase (complex I) chain 5 N-terminal" evidence="19">
    <location>
        <begin position="40"/>
        <end position="85"/>
    </location>
</feature>
<gene>
    <name evidence="21" type="primary">ND5</name>
</gene>
<keyword evidence="5 17" id="KW-0813">Transport</keyword>
<dbReference type="AlphaFoldDB" id="A0A3G2K000"/>
<evidence type="ECO:0000256" key="9">
    <source>
        <dbReference type="ARBA" id="ARBA00022967"/>
    </source>
</evidence>
<dbReference type="GO" id="GO:0042773">
    <property type="term" value="P:ATP synthesis coupled electron transport"/>
    <property type="evidence" value="ECO:0007669"/>
    <property type="project" value="InterPro"/>
</dbReference>
<evidence type="ECO:0000256" key="10">
    <source>
        <dbReference type="ARBA" id="ARBA00022982"/>
    </source>
</evidence>
<evidence type="ECO:0000256" key="3">
    <source>
        <dbReference type="ARBA" id="ARBA00012944"/>
    </source>
</evidence>
<feature type="transmembrane region" description="Helical" evidence="17">
    <location>
        <begin position="207"/>
        <end position="231"/>
    </location>
</feature>
<evidence type="ECO:0000313" key="21">
    <source>
        <dbReference type="EMBL" id="AYN50618.1"/>
    </source>
</evidence>
<geneLocation type="mitochondrion" evidence="21"/>
<evidence type="ECO:0000256" key="7">
    <source>
        <dbReference type="ARBA" id="ARBA00022692"/>
    </source>
</evidence>
<evidence type="ECO:0000259" key="20">
    <source>
        <dbReference type="Pfam" id="PF06455"/>
    </source>
</evidence>
<dbReference type="PRINTS" id="PR01434">
    <property type="entry name" value="NADHDHGNASE5"/>
</dbReference>
<dbReference type="GO" id="GO:0003954">
    <property type="term" value="F:NADH dehydrogenase activity"/>
    <property type="evidence" value="ECO:0007669"/>
    <property type="project" value="TreeGrafter"/>
</dbReference>
<evidence type="ECO:0000256" key="12">
    <source>
        <dbReference type="ARBA" id="ARBA00023027"/>
    </source>
</evidence>
<feature type="transmembrane region" description="Helical" evidence="17">
    <location>
        <begin position="329"/>
        <end position="347"/>
    </location>
</feature>
<dbReference type="InterPro" id="IPR001750">
    <property type="entry name" value="ND/Mrp_TM"/>
</dbReference>
<feature type="transmembrane region" description="Helical" evidence="17">
    <location>
        <begin position="107"/>
        <end position="126"/>
    </location>
</feature>
<keyword evidence="15 17" id="KW-0472">Membrane</keyword>
<evidence type="ECO:0000256" key="16">
    <source>
        <dbReference type="ARBA" id="ARBA00049551"/>
    </source>
</evidence>
<keyword evidence="6" id="KW-0679">Respiratory chain</keyword>
<accession>A0A3G2K000</accession>
<feature type="transmembrane region" description="Helical" evidence="17">
    <location>
        <begin position="446"/>
        <end position="464"/>
    </location>
</feature>
<keyword evidence="10" id="KW-0249">Electron transport</keyword>
<dbReference type="Pfam" id="PF00662">
    <property type="entry name" value="Proton_antipo_N"/>
    <property type="match status" value="1"/>
</dbReference>
<dbReference type="InterPro" id="IPR010934">
    <property type="entry name" value="NADH_DH_su5_C"/>
</dbReference>
<feature type="transmembrane region" description="Helical" evidence="17">
    <location>
        <begin position="84"/>
        <end position="101"/>
    </location>
</feature>
<evidence type="ECO:0000256" key="8">
    <source>
        <dbReference type="ARBA" id="ARBA00022792"/>
    </source>
</evidence>
<dbReference type="Pfam" id="PF00361">
    <property type="entry name" value="Proton_antipo_M"/>
    <property type="match status" value="1"/>
</dbReference>
<evidence type="ECO:0000256" key="15">
    <source>
        <dbReference type="ARBA" id="ARBA00023136"/>
    </source>
</evidence>
<comment type="subcellular location">
    <subcellularLocation>
        <location evidence="2">Mitochondrion inner membrane</location>
        <topology evidence="2">Multi-pass membrane protein</topology>
    </subcellularLocation>
</comment>
<organism evidence="21">
    <name type="scientific">Ornithodoros sonrai</name>
    <dbReference type="NCBI Taxonomy" id="352064"/>
    <lineage>
        <taxon>Eukaryota</taxon>
        <taxon>Metazoa</taxon>
        <taxon>Ecdysozoa</taxon>
        <taxon>Arthropoda</taxon>
        <taxon>Chelicerata</taxon>
        <taxon>Arachnida</taxon>
        <taxon>Acari</taxon>
        <taxon>Parasitiformes</taxon>
        <taxon>Ixodida</taxon>
        <taxon>Ixodoidea</taxon>
        <taxon>Argasidae</taxon>
        <taxon>Ornithodorinae</taxon>
        <taxon>Ornithodoros</taxon>
    </lineage>
</organism>
<dbReference type="RefSeq" id="YP_009527965.1">
    <property type="nucleotide sequence ID" value="NC_039688.1"/>
</dbReference>
<evidence type="ECO:0000256" key="11">
    <source>
        <dbReference type="ARBA" id="ARBA00022989"/>
    </source>
</evidence>
<proteinExistence type="inferred from homology"/>
<dbReference type="GO" id="GO:0005743">
    <property type="term" value="C:mitochondrial inner membrane"/>
    <property type="evidence" value="ECO:0007669"/>
    <property type="project" value="UniProtKB-SubCell"/>
</dbReference>
<keyword evidence="13 17" id="KW-0830">Ubiquinone</keyword>
<keyword evidence="12 17" id="KW-0520">NAD</keyword>
<name>A0A3G2K000_9ACAR</name>
<keyword evidence="7 17" id="KW-0812">Transmembrane</keyword>
<evidence type="ECO:0000256" key="14">
    <source>
        <dbReference type="ARBA" id="ARBA00023128"/>
    </source>
</evidence>
<dbReference type="InterPro" id="IPR001516">
    <property type="entry name" value="Proton_antipo_N"/>
</dbReference>
<evidence type="ECO:0000256" key="13">
    <source>
        <dbReference type="ARBA" id="ARBA00023075"/>
    </source>
</evidence>
<dbReference type="InterPro" id="IPR003945">
    <property type="entry name" value="NU5C-like"/>
</dbReference>
<feature type="domain" description="NADH:quinone oxidoreductase/Mrp antiporter transmembrane" evidence="18">
    <location>
        <begin position="102"/>
        <end position="377"/>
    </location>
</feature>